<dbReference type="Pfam" id="PF01926">
    <property type="entry name" value="MMR_HSR1"/>
    <property type="match status" value="1"/>
</dbReference>
<dbReference type="GO" id="GO:0005525">
    <property type="term" value="F:GTP binding"/>
    <property type="evidence" value="ECO:0007669"/>
    <property type="project" value="InterPro"/>
</dbReference>
<sequence length="376" mass="41525">MSAEKDFSADVSAILGKAFAEFQKHMEEDKESNRLNVLVLGKSGVGKSSLINAVFGKDMAETGQGKPVTRGFEKFGDDNGLNIFDTRGIESENFEETISDIEKFLQENVAKGSAEDQIHIAWLCINESLRRVEGEERVLEILKKEKIPTIVVITKAQQDKDEKGESFREKVIEILKINHEDCIRTRAVEVSDDEGEIKKIMGIDTLVNRSYLLLPEGKKSAFAKKQHYNKTMRREALKEDAFSKVKYYTAAASTVAATPIPFSDFAILLPTQVAMILHISKVYEMEINQENATKLITALTAVAGAGYAVKMGVGAVLKFIPGLGSVAGGLINATVAGTTTKLMGDAYIEFLDNKFMDNVLTPDFVLKNLPIFIEQK</sequence>
<accession>A0A3D8J2T0</accession>
<evidence type="ECO:0000259" key="5">
    <source>
        <dbReference type="Pfam" id="PF01926"/>
    </source>
</evidence>
<evidence type="ECO:0000313" key="7">
    <source>
        <dbReference type="Proteomes" id="UP000257045"/>
    </source>
</evidence>
<dbReference type="AlphaFoldDB" id="A0A3D8J2T0"/>
<dbReference type="Gene3D" id="3.40.50.300">
    <property type="entry name" value="P-loop containing nucleotide triphosphate hydrolases"/>
    <property type="match status" value="1"/>
</dbReference>
<dbReference type="InterPro" id="IPR006073">
    <property type="entry name" value="GTP-bd"/>
</dbReference>
<dbReference type="PANTHER" id="PTHR11649:SF13">
    <property type="entry name" value="ENGB-TYPE G DOMAIN-CONTAINING PROTEIN"/>
    <property type="match status" value="1"/>
</dbReference>
<feature type="domain" description="G" evidence="5">
    <location>
        <begin position="37"/>
        <end position="155"/>
    </location>
</feature>
<dbReference type="RefSeq" id="WP_115569037.1">
    <property type="nucleotide sequence ID" value="NZ_NXLV01000002.1"/>
</dbReference>
<dbReference type="SUPFAM" id="SSF52540">
    <property type="entry name" value="P-loop containing nucleoside triphosphate hydrolases"/>
    <property type="match status" value="1"/>
</dbReference>
<protein>
    <submittedName>
        <fullName evidence="6">GTP-binding protein</fullName>
    </submittedName>
</protein>
<gene>
    <name evidence="6" type="ORF">CQA58_01945</name>
</gene>
<dbReference type="GO" id="GO:0016020">
    <property type="term" value="C:membrane"/>
    <property type="evidence" value="ECO:0007669"/>
    <property type="project" value="UniProtKB-SubCell"/>
</dbReference>
<evidence type="ECO:0000256" key="2">
    <source>
        <dbReference type="ARBA" id="ARBA00022692"/>
    </source>
</evidence>
<evidence type="ECO:0000256" key="3">
    <source>
        <dbReference type="ARBA" id="ARBA00022989"/>
    </source>
</evidence>
<keyword evidence="4" id="KW-0472">Membrane</keyword>
<dbReference type="OrthoDB" id="9255830at2"/>
<keyword evidence="2" id="KW-0812">Transmembrane</keyword>
<evidence type="ECO:0000256" key="1">
    <source>
        <dbReference type="ARBA" id="ARBA00004141"/>
    </source>
</evidence>
<dbReference type="PANTHER" id="PTHR11649">
    <property type="entry name" value="MSS1/TRME-RELATED GTP-BINDING PROTEIN"/>
    <property type="match status" value="1"/>
</dbReference>
<name>A0A3D8J2T0_9HELI</name>
<dbReference type="CDD" id="cd00882">
    <property type="entry name" value="Ras_like_GTPase"/>
    <property type="match status" value="1"/>
</dbReference>
<reference evidence="6 7" key="1">
    <citation type="submission" date="2018-04" db="EMBL/GenBank/DDBJ databases">
        <title>Novel Campyloabacter and Helicobacter Species and Strains.</title>
        <authorList>
            <person name="Mannion A.J."/>
            <person name="Shen Z."/>
            <person name="Fox J.G."/>
        </authorList>
    </citation>
    <scope>NUCLEOTIDE SEQUENCE [LARGE SCALE GENOMIC DNA]</scope>
    <source>
        <strain evidence="6 7">MIT 04-9366</strain>
    </source>
</reference>
<evidence type="ECO:0000256" key="4">
    <source>
        <dbReference type="ARBA" id="ARBA00023136"/>
    </source>
</evidence>
<dbReference type="EMBL" id="NXLV01000002">
    <property type="protein sequence ID" value="RDU71827.1"/>
    <property type="molecule type" value="Genomic_DNA"/>
</dbReference>
<dbReference type="InterPro" id="IPR027417">
    <property type="entry name" value="P-loop_NTPase"/>
</dbReference>
<keyword evidence="7" id="KW-1185">Reference proteome</keyword>
<dbReference type="InterPro" id="IPR021147">
    <property type="entry name" value="DUF697"/>
</dbReference>
<comment type="subcellular location">
    <subcellularLocation>
        <location evidence="1">Membrane</location>
        <topology evidence="1">Multi-pass membrane protein</topology>
    </subcellularLocation>
</comment>
<keyword evidence="3" id="KW-1133">Transmembrane helix</keyword>
<organism evidence="6 7">
    <name type="scientific">Helicobacter brantae</name>
    <dbReference type="NCBI Taxonomy" id="375927"/>
    <lineage>
        <taxon>Bacteria</taxon>
        <taxon>Pseudomonadati</taxon>
        <taxon>Campylobacterota</taxon>
        <taxon>Epsilonproteobacteria</taxon>
        <taxon>Campylobacterales</taxon>
        <taxon>Helicobacteraceae</taxon>
        <taxon>Helicobacter</taxon>
    </lineage>
</organism>
<comment type="caution">
    <text evidence="6">The sequence shown here is derived from an EMBL/GenBank/DDBJ whole genome shotgun (WGS) entry which is preliminary data.</text>
</comment>
<proteinExistence type="predicted"/>
<evidence type="ECO:0000313" key="6">
    <source>
        <dbReference type="EMBL" id="RDU71827.1"/>
    </source>
</evidence>
<dbReference type="Proteomes" id="UP000257045">
    <property type="component" value="Unassembled WGS sequence"/>
</dbReference>
<dbReference type="Pfam" id="PF05128">
    <property type="entry name" value="DUF697"/>
    <property type="match status" value="1"/>
</dbReference>